<dbReference type="GO" id="GO:0003677">
    <property type="term" value="F:DNA binding"/>
    <property type="evidence" value="ECO:0007669"/>
    <property type="project" value="InterPro"/>
</dbReference>
<dbReference type="AlphaFoldDB" id="A0A1F5MHE6"/>
<evidence type="ECO:0008006" key="3">
    <source>
        <dbReference type="Google" id="ProtNLM"/>
    </source>
</evidence>
<dbReference type="InterPro" id="IPR008921">
    <property type="entry name" value="DNA_pol3_clamp-load_cplx_C"/>
</dbReference>
<dbReference type="Gene3D" id="1.20.272.10">
    <property type="match status" value="1"/>
</dbReference>
<accession>A0A1F5MHE6</accession>
<organism evidence="1 2">
    <name type="scientific">Candidatus Daviesbacteria bacterium RIFCSPLOWO2_02_FULL_36_7</name>
    <dbReference type="NCBI Taxonomy" id="1797792"/>
    <lineage>
        <taxon>Bacteria</taxon>
        <taxon>Candidatus Daviesiibacteriota</taxon>
    </lineage>
</organism>
<protein>
    <recommendedName>
        <fullName evidence="3">DNA polymerase III delta N-terminal domain-containing protein</fullName>
    </recommendedName>
</protein>
<reference evidence="1 2" key="1">
    <citation type="journal article" date="2016" name="Nat. Commun.">
        <title>Thousands of microbial genomes shed light on interconnected biogeochemical processes in an aquifer system.</title>
        <authorList>
            <person name="Anantharaman K."/>
            <person name="Brown C.T."/>
            <person name="Hug L.A."/>
            <person name="Sharon I."/>
            <person name="Castelle C.J."/>
            <person name="Probst A.J."/>
            <person name="Thomas B.C."/>
            <person name="Singh A."/>
            <person name="Wilkins M.J."/>
            <person name="Karaoz U."/>
            <person name="Brodie E.L."/>
            <person name="Williams K.H."/>
            <person name="Hubbard S.S."/>
            <person name="Banfield J.F."/>
        </authorList>
    </citation>
    <scope>NUCLEOTIDE SEQUENCE [LARGE SCALE GENOMIC DNA]</scope>
</reference>
<dbReference type="Proteomes" id="UP000178859">
    <property type="component" value="Unassembled WGS sequence"/>
</dbReference>
<gene>
    <name evidence="1" type="ORF">A3I48_04240</name>
</gene>
<proteinExistence type="predicted"/>
<evidence type="ECO:0000313" key="2">
    <source>
        <dbReference type="Proteomes" id="UP000178859"/>
    </source>
</evidence>
<comment type="caution">
    <text evidence="1">The sequence shown here is derived from an EMBL/GenBank/DDBJ whole genome shotgun (WGS) entry which is preliminary data.</text>
</comment>
<name>A0A1F5MHE6_9BACT</name>
<dbReference type="EMBL" id="MFDT01000043">
    <property type="protein sequence ID" value="OGE64759.1"/>
    <property type="molecule type" value="Genomic_DNA"/>
</dbReference>
<dbReference type="SUPFAM" id="SSF48019">
    <property type="entry name" value="post-AAA+ oligomerization domain-like"/>
    <property type="match status" value="1"/>
</dbReference>
<sequence>MKPLLLHGPAIKASREKLIQIKRNFPVDDVVVFEQKSDLQQILTNLQSQSLFDTERLVILENPPDSFQLSTVNCQLSTVLWFDHEVDIKKWPGFEALFFPESREVSIFPFLDMLATGDKRAYLEMDKLKKAGFDMQYFITMTFYLLRNLVATPKKAPDFVKKKLQKQRQRFNLKKIETLYKDILWLDFKIKSGFLEKDQAEFLLIDKFTGN</sequence>
<evidence type="ECO:0000313" key="1">
    <source>
        <dbReference type="EMBL" id="OGE64759.1"/>
    </source>
</evidence>
<dbReference type="GO" id="GO:0006260">
    <property type="term" value="P:DNA replication"/>
    <property type="evidence" value="ECO:0007669"/>
    <property type="project" value="InterPro"/>
</dbReference>